<dbReference type="Proteomes" id="UP000499080">
    <property type="component" value="Unassembled WGS sequence"/>
</dbReference>
<gene>
    <name evidence="1" type="ORF">AVEN_250245_1</name>
</gene>
<evidence type="ECO:0000313" key="2">
    <source>
        <dbReference type="Proteomes" id="UP000499080"/>
    </source>
</evidence>
<organism evidence="1 2">
    <name type="scientific">Araneus ventricosus</name>
    <name type="common">Orbweaver spider</name>
    <name type="synonym">Epeira ventricosa</name>
    <dbReference type="NCBI Taxonomy" id="182803"/>
    <lineage>
        <taxon>Eukaryota</taxon>
        <taxon>Metazoa</taxon>
        <taxon>Ecdysozoa</taxon>
        <taxon>Arthropoda</taxon>
        <taxon>Chelicerata</taxon>
        <taxon>Arachnida</taxon>
        <taxon>Araneae</taxon>
        <taxon>Araneomorphae</taxon>
        <taxon>Entelegynae</taxon>
        <taxon>Araneoidea</taxon>
        <taxon>Araneidae</taxon>
        <taxon>Araneus</taxon>
    </lineage>
</organism>
<keyword evidence="2" id="KW-1185">Reference proteome</keyword>
<evidence type="ECO:0000313" key="1">
    <source>
        <dbReference type="EMBL" id="GBM39927.1"/>
    </source>
</evidence>
<dbReference type="EMBL" id="BGPR01000910">
    <property type="protein sequence ID" value="GBM39927.1"/>
    <property type="molecule type" value="Genomic_DNA"/>
</dbReference>
<accession>A0A4Y2FG31</accession>
<dbReference type="AlphaFoldDB" id="A0A4Y2FG31"/>
<reference evidence="1 2" key="1">
    <citation type="journal article" date="2019" name="Sci. Rep.">
        <title>Orb-weaving spider Araneus ventricosus genome elucidates the spidroin gene catalogue.</title>
        <authorList>
            <person name="Kono N."/>
            <person name="Nakamura H."/>
            <person name="Ohtoshi R."/>
            <person name="Moran D.A.P."/>
            <person name="Shinohara A."/>
            <person name="Yoshida Y."/>
            <person name="Fujiwara M."/>
            <person name="Mori M."/>
            <person name="Tomita M."/>
            <person name="Arakawa K."/>
        </authorList>
    </citation>
    <scope>NUCLEOTIDE SEQUENCE [LARGE SCALE GENOMIC DNA]</scope>
</reference>
<proteinExistence type="predicted"/>
<comment type="caution">
    <text evidence="1">The sequence shown here is derived from an EMBL/GenBank/DDBJ whole genome shotgun (WGS) entry which is preliminary data.</text>
</comment>
<name>A0A4Y2FG31_ARAVE</name>
<sequence length="102" mass="11761">MQKKLKPLRLKTFTTELICPKEETKKDFSILLISAKDNILQILIDYVEQGKGIIFYINVFARFVRISSEDEEESCEPHFRSNICTLLPGEPVNIDSSINKVQ</sequence>
<protein>
    <submittedName>
        <fullName evidence="1">Uncharacterized protein</fullName>
    </submittedName>
</protein>